<accession>A0A0B6ZWH9</accession>
<gene>
    <name evidence="1" type="primary">ORF83664</name>
</gene>
<dbReference type="EMBL" id="HACG01025857">
    <property type="protein sequence ID" value="CEK72722.1"/>
    <property type="molecule type" value="Transcribed_RNA"/>
</dbReference>
<feature type="non-terminal residue" evidence="1">
    <location>
        <position position="1"/>
    </location>
</feature>
<evidence type="ECO:0000313" key="1">
    <source>
        <dbReference type="EMBL" id="CEK72722.1"/>
    </source>
</evidence>
<organism evidence="1">
    <name type="scientific">Arion vulgaris</name>
    <dbReference type="NCBI Taxonomy" id="1028688"/>
    <lineage>
        <taxon>Eukaryota</taxon>
        <taxon>Metazoa</taxon>
        <taxon>Spiralia</taxon>
        <taxon>Lophotrochozoa</taxon>
        <taxon>Mollusca</taxon>
        <taxon>Gastropoda</taxon>
        <taxon>Heterobranchia</taxon>
        <taxon>Euthyneura</taxon>
        <taxon>Panpulmonata</taxon>
        <taxon>Eupulmonata</taxon>
        <taxon>Stylommatophora</taxon>
        <taxon>Helicina</taxon>
        <taxon>Arionoidea</taxon>
        <taxon>Arionidae</taxon>
        <taxon>Arion</taxon>
    </lineage>
</organism>
<dbReference type="AlphaFoldDB" id="A0A0B6ZWH9"/>
<sequence>YLNMTYDICYRTSNNETKTHFKLQAIQSLALSVSVNEPGTHASNLVFHKTPDTFFKCNKCKSAVLVLLKAVGHI</sequence>
<proteinExistence type="predicted"/>
<protein>
    <submittedName>
        <fullName evidence="1">Uncharacterized protein</fullName>
    </submittedName>
</protein>
<reference evidence="1" key="1">
    <citation type="submission" date="2014-12" db="EMBL/GenBank/DDBJ databases">
        <title>Insight into the proteome of Arion vulgaris.</title>
        <authorList>
            <person name="Aradska J."/>
            <person name="Bulat T."/>
            <person name="Smidak R."/>
            <person name="Sarate P."/>
            <person name="Gangsoo J."/>
            <person name="Sialana F."/>
            <person name="Bilban M."/>
            <person name="Lubec G."/>
        </authorList>
    </citation>
    <scope>NUCLEOTIDE SEQUENCE</scope>
    <source>
        <tissue evidence="1">Skin</tissue>
    </source>
</reference>
<name>A0A0B6ZWH9_9EUPU</name>